<dbReference type="InterPro" id="IPR011004">
    <property type="entry name" value="Trimer_LpxA-like_sf"/>
</dbReference>
<keyword evidence="1 3" id="KW-0808">Transferase</keyword>
<protein>
    <submittedName>
        <fullName evidence="3">Hexapeptide transferase</fullName>
    </submittedName>
</protein>
<evidence type="ECO:0000256" key="2">
    <source>
        <dbReference type="ARBA" id="ARBA00022737"/>
    </source>
</evidence>
<accession>A0ABM7TAR2</accession>
<dbReference type="PANTHER" id="PTHR23416">
    <property type="entry name" value="SIALIC ACID SYNTHASE-RELATED"/>
    <property type="match status" value="1"/>
</dbReference>
<dbReference type="Pfam" id="PF00132">
    <property type="entry name" value="Hexapep"/>
    <property type="match status" value="1"/>
</dbReference>
<name>A0ABM7TAR2_9CLOT</name>
<dbReference type="Proteomes" id="UP000824633">
    <property type="component" value="Chromosome"/>
</dbReference>
<proteinExistence type="predicted"/>
<dbReference type="Gene3D" id="2.160.10.10">
    <property type="entry name" value="Hexapeptide repeat proteins"/>
    <property type="match status" value="1"/>
</dbReference>
<dbReference type="EMBL" id="AP024849">
    <property type="protein sequence ID" value="BCZ48240.1"/>
    <property type="molecule type" value="Genomic_DNA"/>
</dbReference>
<gene>
    <name evidence="3" type="ORF">psyc5s11_43070</name>
</gene>
<dbReference type="RefSeq" id="WP_311196384.1">
    <property type="nucleotide sequence ID" value="NZ_AP024849.1"/>
</dbReference>
<evidence type="ECO:0000313" key="3">
    <source>
        <dbReference type="EMBL" id="BCZ48240.1"/>
    </source>
</evidence>
<evidence type="ECO:0000313" key="4">
    <source>
        <dbReference type="Proteomes" id="UP000824633"/>
    </source>
</evidence>
<organism evidence="3 4">
    <name type="scientific">Clostridium gelidum</name>
    <dbReference type="NCBI Taxonomy" id="704125"/>
    <lineage>
        <taxon>Bacteria</taxon>
        <taxon>Bacillati</taxon>
        <taxon>Bacillota</taxon>
        <taxon>Clostridia</taxon>
        <taxon>Eubacteriales</taxon>
        <taxon>Clostridiaceae</taxon>
        <taxon>Clostridium</taxon>
    </lineage>
</organism>
<dbReference type="InterPro" id="IPR018357">
    <property type="entry name" value="Hexapep_transf_CS"/>
</dbReference>
<dbReference type="InterPro" id="IPR051159">
    <property type="entry name" value="Hexapeptide_acetyltransf"/>
</dbReference>
<keyword evidence="4" id="KW-1185">Reference proteome</keyword>
<dbReference type="PROSITE" id="PS00101">
    <property type="entry name" value="HEXAPEP_TRANSFERASES"/>
    <property type="match status" value="1"/>
</dbReference>
<dbReference type="InterPro" id="IPR001451">
    <property type="entry name" value="Hexapep"/>
</dbReference>
<dbReference type="SUPFAM" id="SSF51161">
    <property type="entry name" value="Trimeric LpxA-like enzymes"/>
    <property type="match status" value="1"/>
</dbReference>
<dbReference type="PANTHER" id="PTHR23416:SF78">
    <property type="entry name" value="LIPOPOLYSACCHARIDE BIOSYNTHESIS O-ACETYL TRANSFERASE WBBJ-RELATED"/>
    <property type="match status" value="1"/>
</dbReference>
<keyword evidence="2" id="KW-0677">Repeat</keyword>
<evidence type="ECO:0000256" key="1">
    <source>
        <dbReference type="ARBA" id="ARBA00022679"/>
    </source>
</evidence>
<reference evidence="4" key="1">
    <citation type="submission" date="2021-07" db="EMBL/GenBank/DDBJ databases">
        <title>Complete genome sequencing of a Clostridium isolate.</title>
        <authorList>
            <person name="Ueki A."/>
            <person name="Tonouchi A."/>
        </authorList>
    </citation>
    <scope>NUCLEOTIDE SEQUENCE [LARGE SCALE GENOMIC DNA]</scope>
    <source>
        <strain evidence="4">C5S11</strain>
    </source>
</reference>
<dbReference type="CDD" id="cd04647">
    <property type="entry name" value="LbH_MAT_like"/>
    <property type="match status" value="1"/>
</dbReference>
<sequence length="213" mass="23600">MNTLKRITKKIYFVFCKISIIKSLYYSVKFKAKIFIGKGTKLNLHKNSKIIVNKGKLFIGCRFSLPFKTVVDIYENGKLIVNGRVEICKGTKVMIGNDAILKIGNNSYINENSRIQCREEIQVGEECAISWNVNILDTDEHILIIDGVKKQSVKKVVIGDKVWIGSKATILKGVEIGNGAVIAAGAFVSKNVSTNCLVGGIPAKTIYENVTWN</sequence>
<dbReference type="GO" id="GO:0016740">
    <property type="term" value="F:transferase activity"/>
    <property type="evidence" value="ECO:0007669"/>
    <property type="project" value="UniProtKB-KW"/>
</dbReference>